<keyword evidence="1" id="KW-0812">Transmembrane</keyword>
<feature type="transmembrane region" description="Helical" evidence="1">
    <location>
        <begin position="6"/>
        <end position="23"/>
    </location>
</feature>
<dbReference type="InterPro" id="IPR052025">
    <property type="entry name" value="Xyloglucanase_GH74"/>
</dbReference>
<reference evidence="4" key="1">
    <citation type="journal article" date="2010" name="Stand. Genomic Sci.">
        <title>Complete genome sequence of 'Thermobaculum terrenum' type strain (YNP1).</title>
        <authorList>
            <person name="Kiss H."/>
            <person name="Cleland D."/>
            <person name="Lapidus A."/>
            <person name="Lucas S."/>
            <person name="Glavina Del Rio T."/>
            <person name="Nolan M."/>
            <person name="Tice H."/>
            <person name="Han C."/>
            <person name="Goodwin L."/>
            <person name="Pitluck S."/>
            <person name="Liolios K."/>
            <person name="Ivanova N."/>
            <person name="Mavromatis K."/>
            <person name="Ovchinnikova G."/>
            <person name="Pati A."/>
            <person name="Chen A."/>
            <person name="Palaniappan K."/>
            <person name="Land M."/>
            <person name="Hauser L."/>
            <person name="Chang Y."/>
            <person name="Jeffries C."/>
            <person name="Lu M."/>
            <person name="Brettin T."/>
            <person name="Detter J."/>
            <person name="Goker M."/>
            <person name="Tindall B."/>
            <person name="Beck B."/>
            <person name="McDermott T."/>
            <person name="Woyke T."/>
            <person name="Bristow J."/>
            <person name="Eisen J."/>
            <person name="Markowitz V."/>
            <person name="Hugenholtz P."/>
            <person name="Kyrpides N."/>
            <person name="Klenk H."/>
            <person name="Cheng J."/>
        </authorList>
    </citation>
    <scope>NUCLEOTIDE SEQUENCE [LARGE SCALE GENOMIC DNA]</scope>
    <source>
        <strain evidence="4">ATCC BAA-798 / YNP1</strain>
    </source>
</reference>
<dbReference type="PANTHER" id="PTHR43739:SF5">
    <property type="entry name" value="EXO-ALPHA-SIALIDASE"/>
    <property type="match status" value="1"/>
</dbReference>
<accession>D1CCA0</accession>
<sequence>MVIALVASVIFLAVIIFVLQPLFTRKPSYAYLQGSLGNPEDSNVHDMALEALADIETDYRLGKLSEEDYRQLRIQYRELVSATAGYSTDSAESDLAYIDRQIEHDLSMIKANQPVTEVQELVCPRCSAKVDKDDLFCSKCGAKLRTTSIETTPDLQPHPHATKRVRLPSLDRKRKALISIVIACLLFALATAGIYLQQTARNASARAVGTIPSNNVQTIATYGPGDLVFAGDGTTIWKSTDGGKTWESLSGIQGNVTSIGAIDNRLFAVVNFQVWTSADQGDSWSRISSAPKLVAITTDSESSKIYGFDAEGNLYIGSNNGTTWDKTTGPEQAGISSATIASVDPLVIFGSSPAGVFVGTQGAWGSANGTVNGALPTKNVRYVAYDRSSGERGTLPNGGNIQGTLYAATDMGLFKSTDYGTSWVKIGLSKDLRALAIGDDVMYAVDSAGNIYVSHDKGVSWSGK</sequence>
<dbReference type="HOGENOM" id="CLU_589160_0_0_0"/>
<keyword evidence="1" id="KW-1133">Transmembrane helix</keyword>
<dbReference type="AlphaFoldDB" id="D1CCA0"/>
<keyword evidence="1" id="KW-0472">Membrane</keyword>
<gene>
    <name evidence="3" type="ordered locus">Tter_1509</name>
</gene>
<evidence type="ECO:0000313" key="4">
    <source>
        <dbReference type="Proteomes" id="UP000000323"/>
    </source>
</evidence>
<evidence type="ECO:0000313" key="3">
    <source>
        <dbReference type="EMBL" id="ACZ42415.1"/>
    </source>
</evidence>
<dbReference type="SUPFAM" id="SSF110296">
    <property type="entry name" value="Oligoxyloglucan reducing end-specific cellobiohydrolase"/>
    <property type="match status" value="1"/>
</dbReference>
<evidence type="ECO:0000256" key="1">
    <source>
        <dbReference type="SAM" id="Phobius"/>
    </source>
</evidence>
<dbReference type="GO" id="GO:0010411">
    <property type="term" value="P:xyloglucan metabolic process"/>
    <property type="evidence" value="ECO:0007669"/>
    <property type="project" value="TreeGrafter"/>
</dbReference>
<dbReference type="InterPro" id="IPR015943">
    <property type="entry name" value="WD40/YVTN_repeat-like_dom_sf"/>
</dbReference>
<proteinExistence type="predicted"/>
<feature type="transmembrane region" description="Helical" evidence="1">
    <location>
        <begin position="176"/>
        <end position="196"/>
    </location>
</feature>
<dbReference type="eggNOG" id="COG4447">
    <property type="taxonomic scope" value="Bacteria"/>
</dbReference>
<dbReference type="Gene3D" id="2.130.10.10">
    <property type="entry name" value="YVTN repeat-like/Quinoprotein amine dehydrogenase"/>
    <property type="match status" value="2"/>
</dbReference>
<dbReference type="Pfam" id="PF13240">
    <property type="entry name" value="Zn_Ribbon_1"/>
    <property type="match status" value="1"/>
</dbReference>
<dbReference type="EMBL" id="CP001825">
    <property type="protein sequence ID" value="ACZ42415.1"/>
    <property type="molecule type" value="Genomic_DNA"/>
</dbReference>
<evidence type="ECO:0000259" key="2">
    <source>
        <dbReference type="Pfam" id="PF13240"/>
    </source>
</evidence>
<dbReference type="OrthoDB" id="9801859at2"/>
<dbReference type="InterPro" id="IPR026870">
    <property type="entry name" value="Zinc_ribbon_dom"/>
</dbReference>
<dbReference type="KEGG" id="ttr:Tter_1509"/>
<name>D1CCA0_THET1</name>
<feature type="domain" description="Zinc-ribbon" evidence="2">
    <location>
        <begin position="123"/>
        <end position="144"/>
    </location>
</feature>
<dbReference type="CDD" id="cd15482">
    <property type="entry name" value="Sialidase_non-viral"/>
    <property type="match status" value="1"/>
</dbReference>
<dbReference type="STRING" id="525904.Tter_1509"/>
<dbReference type="Proteomes" id="UP000000323">
    <property type="component" value="Chromosome 1"/>
</dbReference>
<dbReference type="PANTHER" id="PTHR43739">
    <property type="entry name" value="XYLOGLUCANASE (EUROFUNG)"/>
    <property type="match status" value="1"/>
</dbReference>
<organism evidence="3 4">
    <name type="scientific">Thermobaculum terrenum (strain ATCC BAA-798 / CCMEE 7001 / YNP1)</name>
    <dbReference type="NCBI Taxonomy" id="525904"/>
    <lineage>
        <taxon>Bacteria</taxon>
        <taxon>Bacillati</taxon>
        <taxon>Chloroflexota</taxon>
        <taxon>Chloroflexia</taxon>
        <taxon>Candidatus Thermobaculales</taxon>
        <taxon>Candidatus Thermobaculaceae</taxon>
        <taxon>Thermobaculum</taxon>
    </lineage>
</organism>
<dbReference type="RefSeq" id="WP_012875449.1">
    <property type="nucleotide sequence ID" value="NC_013525.1"/>
</dbReference>
<keyword evidence="4" id="KW-1185">Reference proteome</keyword>
<protein>
    <recommendedName>
        <fullName evidence="2">Zinc-ribbon domain-containing protein</fullName>
    </recommendedName>
</protein>